<dbReference type="RefSeq" id="XP_014150126.1">
    <property type="nucleotide sequence ID" value="XM_014294651.1"/>
</dbReference>
<accession>A0A0L0FHH5</accession>
<feature type="region of interest" description="Disordered" evidence="1">
    <location>
        <begin position="44"/>
        <end position="69"/>
    </location>
</feature>
<reference evidence="2 3" key="1">
    <citation type="submission" date="2011-02" db="EMBL/GenBank/DDBJ databases">
        <title>The Genome Sequence of Sphaeroforma arctica JP610.</title>
        <authorList>
            <consortium name="The Broad Institute Genome Sequencing Platform"/>
            <person name="Russ C."/>
            <person name="Cuomo C."/>
            <person name="Young S.K."/>
            <person name="Zeng Q."/>
            <person name="Gargeya S."/>
            <person name="Alvarado L."/>
            <person name="Berlin A."/>
            <person name="Chapman S.B."/>
            <person name="Chen Z."/>
            <person name="Freedman E."/>
            <person name="Gellesch M."/>
            <person name="Goldberg J."/>
            <person name="Griggs A."/>
            <person name="Gujja S."/>
            <person name="Heilman E."/>
            <person name="Heiman D."/>
            <person name="Howarth C."/>
            <person name="Mehta T."/>
            <person name="Neiman D."/>
            <person name="Pearson M."/>
            <person name="Roberts A."/>
            <person name="Saif S."/>
            <person name="Shea T."/>
            <person name="Shenoy N."/>
            <person name="Sisk P."/>
            <person name="Stolte C."/>
            <person name="Sykes S."/>
            <person name="White J."/>
            <person name="Yandava C."/>
            <person name="Burger G."/>
            <person name="Gray M.W."/>
            <person name="Holland P.W.H."/>
            <person name="King N."/>
            <person name="Lang F.B.F."/>
            <person name="Roger A.J."/>
            <person name="Ruiz-Trillo I."/>
            <person name="Haas B."/>
            <person name="Nusbaum C."/>
            <person name="Birren B."/>
        </authorList>
    </citation>
    <scope>NUCLEOTIDE SEQUENCE [LARGE SCALE GENOMIC DNA]</scope>
    <source>
        <strain evidence="2 3">JP610</strain>
    </source>
</reference>
<sequence length="113" mass="11125">MSAAKTGKKKSKADVQKGLAIGGLGALGAPMILDAMDGGGGGFMGIGGGSDDEEGDGNGVPSAASNNNSVVVNNNINTTAADQMSGGVPHMGQANSSNINALDINRKRYAVGY</sequence>
<dbReference type="Proteomes" id="UP000054560">
    <property type="component" value="Unassembled WGS sequence"/>
</dbReference>
<evidence type="ECO:0000313" key="2">
    <source>
        <dbReference type="EMBL" id="KNC76224.1"/>
    </source>
</evidence>
<dbReference type="GeneID" id="25911768"/>
<dbReference type="AlphaFoldDB" id="A0A0L0FHH5"/>
<dbReference type="EMBL" id="KQ243197">
    <property type="protein sequence ID" value="KNC76224.1"/>
    <property type="molecule type" value="Genomic_DNA"/>
</dbReference>
<evidence type="ECO:0000313" key="3">
    <source>
        <dbReference type="Proteomes" id="UP000054560"/>
    </source>
</evidence>
<name>A0A0L0FHH5_9EUKA</name>
<gene>
    <name evidence="2" type="ORF">SARC_11264</name>
</gene>
<proteinExistence type="predicted"/>
<evidence type="ECO:0000256" key="1">
    <source>
        <dbReference type="SAM" id="MobiDB-lite"/>
    </source>
</evidence>
<protein>
    <submittedName>
        <fullName evidence="2">Uncharacterized protein</fullName>
    </submittedName>
</protein>
<keyword evidence="3" id="KW-1185">Reference proteome</keyword>
<organism evidence="2 3">
    <name type="scientific">Sphaeroforma arctica JP610</name>
    <dbReference type="NCBI Taxonomy" id="667725"/>
    <lineage>
        <taxon>Eukaryota</taxon>
        <taxon>Ichthyosporea</taxon>
        <taxon>Ichthyophonida</taxon>
        <taxon>Sphaeroforma</taxon>
    </lineage>
</organism>